<feature type="domain" description="Rhodanese" evidence="1">
    <location>
        <begin position="293"/>
        <end position="397"/>
    </location>
</feature>
<dbReference type="Gene3D" id="3.40.190.10">
    <property type="entry name" value="Periplasmic binding protein-like II"/>
    <property type="match status" value="1"/>
</dbReference>
<dbReference type="Pfam" id="PF00581">
    <property type="entry name" value="Rhodanese"/>
    <property type="match status" value="1"/>
</dbReference>
<dbReference type="InterPro" id="IPR001763">
    <property type="entry name" value="Rhodanese-like_dom"/>
</dbReference>
<keyword evidence="2" id="KW-0808">Transferase</keyword>
<proteinExistence type="predicted"/>
<protein>
    <submittedName>
        <fullName evidence="2">Rhodanese-related sulfurtransferase</fullName>
    </submittedName>
</protein>
<dbReference type="EMBL" id="RKQL01000004">
    <property type="protein sequence ID" value="RPE66809.1"/>
    <property type="molecule type" value="Genomic_DNA"/>
</dbReference>
<dbReference type="InterPro" id="IPR036873">
    <property type="entry name" value="Rhodanese-like_dom_sf"/>
</dbReference>
<dbReference type="PANTHER" id="PTHR44086">
    <property type="entry name" value="THIOSULFATE SULFURTRANSFERASE RDL2, MITOCHONDRIAL-RELATED"/>
    <property type="match status" value="1"/>
</dbReference>
<dbReference type="AlphaFoldDB" id="A0A3N4UHW6"/>
<evidence type="ECO:0000313" key="2">
    <source>
        <dbReference type="EMBL" id="RPE66809.1"/>
    </source>
</evidence>
<dbReference type="GO" id="GO:0004792">
    <property type="term" value="F:thiosulfate-cyanide sulfurtransferase activity"/>
    <property type="evidence" value="ECO:0007669"/>
    <property type="project" value="InterPro"/>
</dbReference>
<dbReference type="Gene3D" id="3.40.250.10">
    <property type="entry name" value="Rhodanese-like domain"/>
    <property type="match status" value="1"/>
</dbReference>
<dbReference type="CDD" id="cd00158">
    <property type="entry name" value="RHOD"/>
    <property type="match status" value="1"/>
</dbReference>
<comment type="caution">
    <text evidence="2">The sequence shown here is derived from an EMBL/GenBank/DDBJ whole genome shotgun (WGS) entry which is preliminary data.</text>
</comment>
<dbReference type="PANTHER" id="PTHR44086:SF10">
    <property type="entry name" value="THIOSULFATE SULFURTRANSFERASE_RHODANESE-LIKE DOMAIN-CONTAINING PROTEIN 3"/>
    <property type="match status" value="1"/>
</dbReference>
<dbReference type="PROSITE" id="PS50206">
    <property type="entry name" value="RHODANESE_3"/>
    <property type="match status" value="1"/>
</dbReference>
<evidence type="ECO:0000259" key="1">
    <source>
        <dbReference type="PROSITE" id="PS50206"/>
    </source>
</evidence>
<dbReference type="InterPro" id="IPR001307">
    <property type="entry name" value="Thiosulphate_STrfase_CS"/>
</dbReference>
<name>A0A3N4UHW6_9BURK</name>
<dbReference type="SMART" id="SM00450">
    <property type="entry name" value="RHOD"/>
    <property type="match status" value="1"/>
</dbReference>
<organism evidence="2 3">
    <name type="scientific">Tibeticola sediminis</name>
    <dbReference type="NCBI Taxonomy" id="1917811"/>
    <lineage>
        <taxon>Bacteria</taxon>
        <taxon>Pseudomonadati</taxon>
        <taxon>Pseudomonadota</taxon>
        <taxon>Betaproteobacteria</taxon>
        <taxon>Burkholderiales</taxon>
        <taxon>Comamonadaceae</taxon>
        <taxon>Tibeticola</taxon>
    </lineage>
</organism>
<dbReference type="Pfam" id="PF12974">
    <property type="entry name" value="Phosphonate-bd"/>
    <property type="match status" value="1"/>
</dbReference>
<accession>A0A3N4UHW6</accession>
<dbReference type="PROSITE" id="PS00380">
    <property type="entry name" value="RHODANESE_1"/>
    <property type="match status" value="1"/>
</dbReference>
<dbReference type="Proteomes" id="UP000272193">
    <property type="component" value="Unassembled WGS sequence"/>
</dbReference>
<gene>
    <name evidence="2" type="ORF">EDC62_1883</name>
</gene>
<dbReference type="SUPFAM" id="SSF53850">
    <property type="entry name" value="Periplasmic binding protein-like II"/>
    <property type="match status" value="1"/>
</dbReference>
<dbReference type="SUPFAM" id="SSF52821">
    <property type="entry name" value="Rhodanese/Cell cycle control phosphatase"/>
    <property type="match status" value="1"/>
</dbReference>
<keyword evidence="3" id="KW-1185">Reference proteome</keyword>
<sequence>MKPFDTFHALGHHARRRALVAVWVVFGAVAGAQGADLRGFINPGDQGEQARYSVYQAWKAALESALRKDKLSADLKLSTDATADLSAVRTRIPDLVVGPAHVIGSAVRYGYQPVVGVDRPVRAVLVAPKDSAVGSLAQAQGKKLGLPAQDSLVTYLVRGEVNAANTTLKRHFSAIYDTRYQDALLLCLQVKRCDVVAVERAVFDRWVAAGEPVKLVLESKPVPGLAVALKDGAKPGADALRAALSESLGAAEGGKPVTLTKADFDYVSTLGYFTPRSLAGATVVDAAAVAKLAAAGAHLIDTRNAEEFKAGHLPGAKLVPYVEHSAKDADFDASKDQFDLNQLPADKSAALVFNCNGPECWKSYKASVAALKAGYSRVHWFRGGFPEWRAAGLKVATD</sequence>
<reference evidence="2 3" key="1">
    <citation type="submission" date="2018-11" db="EMBL/GenBank/DDBJ databases">
        <title>Genomic Encyclopedia of Type Strains, Phase IV (KMG-IV): sequencing the most valuable type-strain genomes for metagenomic binning, comparative biology and taxonomic classification.</title>
        <authorList>
            <person name="Goeker M."/>
        </authorList>
    </citation>
    <scope>NUCLEOTIDE SEQUENCE [LARGE SCALE GENOMIC DNA]</scope>
    <source>
        <strain evidence="2 3">DSM 101684</strain>
    </source>
</reference>
<dbReference type="RefSeq" id="WP_124222976.1">
    <property type="nucleotide sequence ID" value="NZ_RKQL01000004.1"/>
</dbReference>
<evidence type="ECO:0000313" key="3">
    <source>
        <dbReference type="Proteomes" id="UP000272193"/>
    </source>
</evidence>
<dbReference type="OrthoDB" id="9784513at2"/>